<protein>
    <submittedName>
        <fullName evidence="2">Uncharacterized protein</fullName>
    </submittedName>
</protein>
<dbReference type="RefSeq" id="WP_046220974.1">
    <property type="nucleotide sequence ID" value="NZ_JWYV01000010.1"/>
</dbReference>
<evidence type="ECO:0000256" key="1">
    <source>
        <dbReference type="SAM" id="Phobius"/>
    </source>
</evidence>
<keyword evidence="1" id="KW-0472">Membrane</keyword>
<gene>
    <name evidence="2" type="ORF">KY46_12495</name>
</gene>
<keyword evidence="1" id="KW-1133">Transmembrane helix</keyword>
<dbReference type="EMBL" id="JWYV01000010">
    <property type="protein sequence ID" value="KKC99467.1"/>
    <property type="molecule type" value="Genomic_DNA"/>
</dbReference>
<dbReference type="OrthoDB" id="5829298at2"/>
<dbReference type="PATRIC" id="fig|265726.11.peg.702"/>
<name>A0A0F5VBJ6_9GAMM</name>
<feature type="transmembrane region" description="Helical" evidence="1">
    <location>
        <begin position="27"/>
        <end position="50"/>
    </location>
</feature>
<dbReference type="AlphaFoldDB" id="A0A0F5VBJ6"/>
<reference evidence="2 3" key="1">
    <citation type="submission" date="2014-12" db="EMBL/GenBank/DDBJ databases">
        <title>Mercury Reductase activity and rhizosphere competence traits in the genome of root associated Photobacterium halotolerans MELD1.</title>
        <authorList>
            <person name="Mathew D.C."/>
            <person name="Huang C.-C."/>
        </authorList>
    </citation>
    <scope>NUCLEOTIDE SEQUENCE [LARGE SCALE GENOMIC DNA]</scope>
    <source>
        <strain evidence="2 3">MELD1</strain>
    </source>
</reference>
<organism evidence="2 3">
    <name type="scientific">Photobacterium halotolerans</name>
    <dbReference type="NCBI Taxonomy" id="265726"/>
    <lineage>
        <taxon>Bacteria</taxon>
        <taxon>Pseudomonadati</taxon>
        <taxon>Pseudomonadota</taxon>
        <taxon>Gammaproteobacteria</taxon>
        <taxon>Vibrionales</taxon>
        <taxon>Vibrionaceae</taxon>
        <taxon>Photobacterium</taxon>
    </lineage>
</organism>
<comment type="caution">
    <text evidence="2">The sequence shown here is derived from an EMBL/GenBank/DDBJ whole genome shotgun (WGS) entry which is preliminary data.</text>
</comment>
<evidence type="ECO:0000313" key="2">
    <source>
        <dbReference type="EMBL" id="KKC99467.1"/>
    </source>
</evidence>
<sequence>MKYFVLAWIHTTNFIHRLIKEEKGASAIEYVLIAAVVVAAVTALGLPGIIAGAGTKLSTAVSSAG</sequence>
<dbReference type="STRING" id="265726.KY46_12495"/>
<dbReference type="Proteomes" id="UP000033633">
    <property type="component" value="Unassembled WGS sequence"/>
</dbReference>
<keyword evidence="1" id="KW-0812">Transmembrane</keyword>
<accession>A0A0F5VBJ6</accession>
<proteinExistence type="predicted"/>
<evidence type="ECO:0000313" key="3">
    <source>
        <dbReference type="Proteomes" id="UP000033633"/>
    </source>
</evidence>
<keyword evidence="3" id="KW-1185">Reference proteome</keyword>